<dbReference type="InterPro" id="IPR036397">
    <property type="entry name" value="RNaseH_sf"/>
</dbReference>
<evidence type="ECO:0008006" key="3">
    <source>
        <dbReference type="Google" id="ProtNLM"/>
    </source>
</evidence>
<dbReference type="InterPro" id="IPR012337">
    <property type="entry name" value="RNaseH-like_sf"/>
</dbReference>
<proteinExistence type="predicted"/>
<sequence>MSCVVCAQSCTPHTLPAGKLQPLPVPHCPWTHIATDFITDLPASDGNMVIMVVVDSLPEEIVSDRGSQFTSLAITMNLSSGHHPRSNGEVECVNQEVGRFLHQYCTSQTDWHKFLPWAEYARNSLVHTSTPLTPFQCVYDYQPTLFPWDDSPTDIQALDQWFRQSSQTWEVAHVHLQRALRTRPTFASRRCNPNVILYPGQRVWVSTLNMKLSLPSRELSPWYINPFKPVHYSLVSAATTPINPPTPVEIDVVIKSFWTVPAPGAKHCFLLSTYLFLLCSVVNVDMLRERGESETGAYWQSGKSACHSRVLRRLAHGNVFEELQGTKGRQKGDSCIIVSAGNFKLTRQAAIDRSLQDKQEETEARPESRGMEIRLHIEVDNSCKGLVVYTEIPAKMSVLPHVLRAHAGLAEAHGVSWAVPAPGTGDGWISMSLLINVSKFTCDMDVGYKWDAEVRSEMDQKHRRHSCSSCKAYWVHTEGLEEQFSAGPNRSGFMYPIAFLMLCKAHRERTRERKGEERCSRLNLPGRANTSLFRLLSRAPPLELNPSCSLLVSGWAWIQCFH</sequence>
<evidence type="ECO:0000313" key="1">
    <source>
        <dbReference type="EMBL" id="KAK1796831.1"/>
    </source>
</evidence>
<gene>
    <name evidence="1" type="ORF">P4O66_000920</name>
</gene>
<dbReference type="SUPFAM" id="SSF53098">
    <property type="entry name" value="Ribonuclease H-like"/>
    <property type="match status" value="1"/>
</dbReference>
<dbReference type="EMBL" id="JAROKS010000014">
    <property type="protein sequence ID" value="KAK1796831.1"/>
    <property type="molecule type" value="Genomic_DNA"/>
</dbReference>
<dbReference type="PANTHER" id="PTHR37984:SF15">
    <property type="entry name" value="INTEGRASE CATALYTIC DOMAIN-CONTAINING PROTEIN"/>
    <property type="match status" value="1"/>
</dbReference>
<keyword evidence="2" id="KW-1185">Reference proteome</keyword>
<dbReference type="InterPro" id="IPR050951">
    <property type="entry name" value="Retrovirus_Pol_polyprotein"/>
</dbReference>
<dbReference type="Proteomes" id="UP001239994">
    <property type="component" value="Unassembled WGS sequence"/>
</dbReference>
<evidence type="ECO:0000313" key="2">
    <source>
        <dbReference type="Proteomes" id="UP001239994"/>
    </source>
</evidence>
<accession>A0AAD9DWS3</accession>
<protein>
    <recommendedName>
        <fullName evidence="3">Integrase catalytic domain-containing protein</fullName>
    </recommendedName>
</protein>
<dbReference type="Gene3D" id="3.30.420.10">
    <property type="entry name" value="Ribonuclease H-like superfamily/Ribonuclease H"/>
    <property type="match status" value="1"/>
</dbReference>
<dbReference type="GO" id="GO:0003676">
    <property type="term" value="F:nucleic acid binding"/>
    <property type="evidence" value="ECO:0007669"/>
    <property type="project" value="InterPro"/>
</dbReference>
<dbReference type="PANTHER" id="PTHR37984">
    <property type="entry name" value="PROTEIN CBG26694"/>
    <property type="match status" value="1"/>
</dbReference>
<organism evidence="1 2">
    <name type="scientific">Electrophorus voltai</name>
    <dbReference type="NCBI Taxonomy" id="2609070"/>
    <lineage>
        <taxon>Eukaryota</taxon>
        <taxon>Metazoa</taxon>
        <taxon>Chordata</taxon>
        <taxon>Craniata</taxon>
        <taxon>Vertebrata</taxon>
        <taxon>Euteleostomi</taxon>
        <taxon>Actinopterygii</taxon>
        <taxon>Neopterygii</taxon>
        <taxon>Teleostei</taxon>
        <taxon>Ostariophysi</taxon>
        <taxon>Gymnotiformes</taxon>
        <taxon>Gymnotoidei</taxon>
        <taxon>Gymnotidae</taxon>
        <taxon>Electrophorus</taxon>
    </lineage>
</organism>
<name>A0AAD9DWS3_9TELE</name>
<comment type="caution">
    <text evidence="1">The sequence shown here is derived from an EMBL/GenBank/DDBJ whole genome shotgun (WGS) entry which is preliminary data.</text>
</comment>
<dbReference type="AlphaFoldDB" id="A0AAD9DWS3"/>
<reference evidence="1" key="1">
    <citation type="submission" date="2023-03" db="EMBL/GenBank/DDBJ databases">
        <title>Electrophorus voltai genome.</title>
        <authorList>
            <person name="Bian C."/>
        </authorList>
    </citation>
    <scope>NUCLEOTIDE SEQUENCE</scope>
    <source>
        <strain evidence="1">CB-2022</strain>
        <tissue evidence="1">Muscle</tissue>
    </source>
</reference>